<dbReference type="RefSeq" id="WP_123865322.1">
    <property type="nucleotide sequence ID" value="NZ_CP094529.1"/>
</dbReference>
<evidence type="ECO:0000256" key="1">
    <source>
        <dbReference type="ARBA" id="ARBA00023015"/>
    </source>
</evidence>
<dbReference type="Proteomes" id="UP000831068">
    <property type="component" value="Chromosome"/>
</dbReference>
<dbReference type="PANTHER" id="PTHR43280:SF32">
    <property type="entry name" value="TRANSCRIPTIONAL REGULATORY PROTEIN"/>
    <property type="match status" value="1"/>
</dbReference>
<protein>
    <submittedName>
        <fullName evidence="5">Helix-turn-helix domain-containing protein</fullName>
    </submittedName>
</protein>
<dbReference type="InterPro" id="IPR009057">
    <property type="entry name" value="Homeodomain-like_sf"/>
</dbReference>
<keyword evidence="2" id="KW-0238">DNA-binding</keyword>
<keyword evidence="1" id="KW-0805">Transcription regulation</keyword>
<accession>A0ABY4BHR8</accession>
<evidence type="ECO:0000256" key="2">
    <source>
        <dbReference type="ARBA" id="ARBA00023125"/>
    </source>
</evidence>
<organism evidence="5 6">
    <name type="scientific">Chryseobacterium oryzae</name>
    <dbReference type="NCBI Taxonomy" id="2929799"/>
    <lineage>
        <taxon>Bacteria</taxon>
        <taxon>Pseudomonadati</taxon>
        <taxon>Bacteroidota</taxon>
        <taxon>Flavobacteriia</taxon>
        <taxon>Flavobacteriales</taxon>
        <taxon>Weeksellaceae</taxon>
        <taxon>Chryseobacterium group</taxon>
        <taxon>Chryseobacterium</taxon>
    </lineage>
</organism>
<dbReference type="InterPro" id="IPR018060">
    <property type="entry name" value="HTH_AraC"/>
</dbReference>
<dbReference type="GeneID" id="78302090"/>
<proteinExistence type="predicted"/>
<dbReference type="SMART" id="SM00342">
    <property type="entry name" value="HTH_ARAC"/>
    <property type="match status" value="1"/>
</dbReference>
<gene>
    <name evidence="5" type="ORF">MTP08_10500</name>
</gene>
<dbReference type="PROSITE" id="PS01124">
    <property type="entry name" value="HTH_ARAC_FAMILY_2"/>
    <property type="match status" value="1"/>
</dbReference>
<evidence type="ECO:0000256" key="3">
    <source>
        <dbReference type="ARBA" id="ARBA00023163"/>
    </source>
</evidence>
<evidence type="ECO:0000313" key="6">
    <source>
        <dbReference type="Proteomes" id="UP000831068"/>
    </source>
</evidence>
<name>A0ABY4BHR8_9FLAO</name>
<keyword evidence="3" id="KW-0804">Transcription</keyword>
<dbReference type="Pfam" id="PF12833">
    <property type="entry name" value="HTH_18"/>
    <property type="match status" value="1"/>
</dbReference>
<dbReference type="SUPFAM" id="SSF46689">
    <property type="entry name" value="Homeodomain-like"/>
    <property type="match status" value="1"/>
</dbReference>
<dbReference type="PANTHER" id="PTHR43280">
    <property type="entry name" value="ARAC-FAMILY TRANSCRIPTIONAL REGULATOR"/>
    <property type="match status" value="1"/>
</dbReference>
<reference evidence="5 6" key="1">
    <citation type="submission" date="2022-03" db="EMBL/GenBank/DDBJ databases">
        <title>Chryseobacterium sp. isolated from the Andong Sikhe.</title>
        <authorList>
            <person name="Won M."/>
            <person name="Kim S.-J."/>
            <person name="Kwon S.-W."/>
        </authorList>
    </citation>
    <scope>NUCLEOTIDE SEQUENCE [LARGE SCALE GENOMIC DNA]</scope>
    <source>
        <strain evidence="5 6">ADR-1</strain>
    </source>
</reference>
<dbReference type="Gene3D" id="1.10.10.60">
    <property type="entry name" value="Homeodomain-like"/>
    <property type="match status" value="1"/>
</dbReference>
<evidence type="ECO:0000259" key="4">
    <source>
        <dbReference type="PROSITE" id="PS01124"/>
    </source>
</evidence>
<evidence type="ECO:0000313" key="5">
    <source>
        <dbReference type="EMBL" id="UOE37496.1"/>
    </source>
</evidence>
<keyword evidence="6" id="KW-1185">Reference proteome</keyword>
<feature type="domain" description="HTH araC/xylS-type" evidence="4">
    <location>
        <begin position="48"/>
        <end position="146"/>
    </location>
</feature>
<dbReference type="EMBL" id="CP094529">
    <property type="protein sequence ID" value="UOE37496.1"/>
    <property type="molecule type" value="Genomic_DNA"/>
</dbReference>
<sequence>MQKFSNVDQSLFIAAAHNSIESLLLDAHFHTNKNKSDTPVKTINFSFNKFKVLLQKDFKKSKKVSYYADLMFMSPRRLTEICEQVCNKSAKQIIIDKIKFECEKEIKFTELSFSEIGYKLGFNDEGNFTNFVKKHLGKKPSEIRNTKVDCFFKV</sequence>